<dbReference type="GO" id="GO:0006281">
    <property type="term" value="P:DNA repair"/>
    <property type="evidence" value="ECO:0007669"/>
    <property type="project" value="UniProtKB-KW"/>
</dbReference>
<evidence type="ECO:0000256" key="6">
    <source>
        <dbReference type="ARBA" id="ARBA00034003"/>
    </source>
</evidence>
<dbReference type="SUPFAM" id="SSF50249">
    <property type="entry name" value="Nucleic acid-binding proteins"/>
    <property type="match status" value="1"/>
</dbReference>
<keyword evidence="2 9" id="KW-0436">Ligase</keyword>
<dbReference type="RefSeq" id="WP_064083591.1">
    <property type="nucleotide sequence ID" value="NZ_LXSF01000001.1"/>
</dbReference>
<gene>
    <name evidence="9" type="ORF">A7P85_01650</name>
</gene>
<keyword evidence="7" id="KW-0732">Signal</keyword>
<dbReference type="Pfam" id="PF14743">
    <property type="entry name" value="DNA_ligase_OB_2"/>
    <property type="match status" value="1"/>
</dbReference>
<feature type="domain" description="ATP-dependent DNA ligase family profile" evidence="8">
    <location>
        <begin position="120"/>
        <end position="189"/>
    </location>
</feature>
<name>A0A1A9RIP8_EIKCO</name>
<dbReference type="Pfam" id="PF01068">
    <property type="entry name" value="DNA_ligase_A_M"/>
    <property type="match status" value="1"/>
</dbReference>
<dbReference type="PROSITE" id="PS50160">
    <property type="entry name" value="DNA_LIGASE_A3"/>
    <property type="match status" value="1"/>
</dbReference>
<dbReference type="GO" id="GO:0006260">
    <property type="term" value="P:DNA replication"/>
    <property type="evidence" value="ECO:0007669"/>
    <property type="project" value="UniProtKB-KW"/>
</dbReference>
<dbReference type="InterPro" id="IPR012340">
    <property type="entry name" value="NA-bd_OB-fold"/>
</dbReference>
<evidence type="ECO:0000313" key="9">
    <source>
        <dbReference type="EMBL" id="OAM18408.1"/>
    </source>
</evidence>
<dbReference type="CDD" id="cd08041">
    <property type="entry name" value="OBF_kDNA_ligase_like"/>
    <property type="match status" value="1"/>
</dbReference>
<evidence type="ECO:0000259" key="8">
    <source>
        <dbReference type="PROSITE" id="PS50160"/>
    </source>
</evidence>
<keyword evidence="4" id="KW-0227">DNA damage</keyword>
<dbReference type="InterPro" id="IPR016059">
    <property type="entry name" value="DNA_ligase_ATP-dep_CS"/>
</dbReference>
<comment type="caution">
    <text evidence="9">The sequence shown here is derived from an EMBL/GenBank/DDBJ whole genome shotgun (WGS) entry which is preliminary data.</text>
</comment>
<dbReference type="PANTHER" id="PTHR47810">
    <property type="entry name" value="DNA LIGASE"/>
    <property type="match status" value="1"/>
</dbReference>
<dbReference type="GO" id="GO:0003910">
    <property type="term" value="F:DNA ligase (ATP) activity"/>
    <property type="evidence" value="ECO:0007669"/>
    <property type="project" value="UniProtKB-EC"/>
</dbReference>
<evidence type="ECO:0000256" key="3">
    <source>
        <dbReference type="ARBA" id="ARBA00022705"/>
    </source>
</evidence>
<evidence type="ECO:0000256" key="7">
    <source>
        <dbReference type="SAM" id="SignalP"/>
    </source>
</evidence>
<dbReference type="Gene3D" id="2.40.50.140">
    <property type="entry name" value="Nucleic acid-binding proteins"/>
    <property type="match status" value="1"/>
</dbReference>
<organism evidence="9 10">
    <name type="scientific">Eikenella corrodens</name>
    <dbReference type="NCBI Taxonomy" id="539"/>
    <lineage>
        <taxon>Bacteria</taxon>
        <taxon>Pseudomonadati</taxon>
        <taxon>Pseudomonadota</taxon>
        <taxon>Betaproteobacteria</taxon>
        <taxon>Neisseriales</taxon>
        <taxon>Neisseriaceae</taxon>
        <taxon>Eikenella</taxon>
    </lineage>
</organism>
<protein>
    <submittedName>
        <fullName evidence="9">DNA ligase</fullName>
    </submittedName>
</protein>
<evidence type="ECO:0000256" key="1">
    <source>
        <dbReference type="ARBA" id="ARBA00001968"/>
    </source>
</evidence>
<feature type="chain" id="PRO_5008395832" evidence="7">
    <location>
        <begin position="20"/>
        <end position="268"/>
    </location>
</feature>
<evidence type="ECO:0000313" key="10">
    <source>
        <dbReference type="Proteomes" id="UP000078003"/>
    </source>
</evidence>
<dbReference type="Gene3D" id="3.30.470.30">
    <property type="entry name" value="DNA ligase/mRNA capping enzyme"/>
    <property type="match status" value="1"/>
</dbReference>
<dbReference type="AlphaFoldDB" id="A0A1A9RIP8"/>
<dbReference type="Gene3D" id="3.30.1490.70">
    <property type="match status" value="1"/>
</dbReference>
<dbReference type="SUPFAM" id="SSF56091">
    <property type="entry name" value="DNA ligase/mRNA capping enzyme, catalytic domain"/>
    <property type="match status" value="1"/>
</dbReference>
<comment type="cofactor">
    <cofactor evidence="1">
        <name>a divalent metal cation</name>
        <dbReference type="ChEBI" id="CHEBI:60240"/>
    </cofactor>
</comment>
<dbReference type="CDD" id="cd07896">
    <property type="entry name" value="Adenylation_kDNA_ligase_like"/>
    <property type="match status" value="1"/>
</dbReference>
<evidence type="ECO:0000256" key="5">
    <source>
        <dbReference type="ARBA" id="ARBA00023204"/>
    </source>
</evidence>
<feature type="signal peptide" evidence="7">
    <location>
        <begin position="1"/>
        <end position="19"/>
    </location>
</feature>
<sequence>MKSLLLILAALLFAPALHAAPNLILAKEYSGQNIAGWAMSEKLDGVRAYWDGHKLISRQGHPFSPPAGFTRDFPPYPLDGELYSRRGAFEQISAAVRSANGDWSGIKLHVFDAPQAPGNLYQRLALVQRYLAAHPQTKIAVIPQTPVRDAAHAQQFLRQIEAQGGEGVMLRNPNIPYQGGRSDNLLKLKSAHDAECTVTAHHEGKGRNAGLLGAVSCRNKTGEFRIGSGFKDADRRNPPPIGSRITYKYRGFTAKGTPRFATYLRRAN</sequence>
<dbReference type="InterPro" id="IPR012310">
    <property type="entry name" value="DNA_ligase_ATP-dep_cent"/>
</dbReference>
<dbReference type="GO" id="GO:0005524">
    <property type="term" value="F:ATP binding"/>
    <property type="evidence" value="ECO:0007669"/>
    <property type="project" value="InterPro"/>
</dbReference>
<dbReference type="PANTHER" id="PTHR47810:SF1">
    <property type="entry name" value="DNA LIGASE B"/>
    <property type="match status" value="1"/>
</dbReference>
<accession>A0A1A9RIP8</accession>
<evidence type="ECO:0000256" key="4">
    <source>
        <dbReference type="ARBA" id="ARBA00022763"/>
    </source>
</evidence>
<dbReference type="EMBL" id="LXSF01000001">
    <property type="protein sequence ID" value="OAM18408.1"/>
    <property type="molecule type" value="Genomic_DNA"/>
</dbReference>
<dbReference type="InterPro" id="IPR029319">
    <property type="entry name" value="DNA_ligase_OB"/>
</dbReference>
<dbReference type="Proteomes" id="UP000078003">
    <property type="component" value="Unassembled WGS sequence"/>
</dbReference>
<reference evidence="10" key="1">
    <citation type="submission" date="2016-05" db="EMBL/GenBank/DDBJ databases">
        <title>Draft genome of Corynebacterium afermentans subsp. afermentans LCDC 88199T.</title>
        <authorList>
            <person name="Bernier A.-M."/>
            <person name="Bernard K."/>
        </authorList>
    </citation>
    <scope>NUCLEOTIDE SEQUENCE [LARGE SCALE GENOMIC DNA]</scope>
    <source>
        <strain evidence="10">NML01-0328</strain>
    </source>
</reference>
<dbReference type="GO" id="GO:0006310">
    <property type="term" value="P:DNA recombination"/>
    <property type="evidence" value="ECO:0007669"/>
    <property type="project" value="InterPro"/>
</dbReference>
<dbReference type="PROSITE" id="PS00333">
    <property type="entry name" value="DNA_LIGASE_A2"/>
    <property type="match status" value="1"/>
</dbReference>
<evidence type="ECO:0000256" key="2">
    <source>
        <dbReference type="ARBA" id="ARBA00022598"/>
    </source>
</evidence>
<comment type="catalytic activity">
    <reaction evidence="6">
        <text>ATP + (deoxyribonucleotide)n-3'-hydroxyl + 5'-phospho-(deoxyribonucleotide)m = (deoxyribonucleotide)n+m + AMP + diphosphate.</text>
        <dbReference type="EC" id="6.5.1.1"/>
    </reaction>
</comment>
<proteinExistence type="predicted"/>
<dbReference type="InterPro" id="IPR050326">
    <property type="entry name" value="NAD_dep_DNA_ligaseB"/>
</dbReference>
<dbReference type="NCBIfam" id="NF006592">
    <property type="entry name" value="PRK09125.1"/>
    <property type="match status" value="1"/>
</dbReference>
<keyword evidence="3" id="KW-0235">DNA replication</keyword>
<keyword evidence="5" id="KW-0234">DNA repair</keyword>